<dbReference type="InterPro" id="IPR009057">
    <property type="entry name" value="Homeodomain-like_sf"/>
</dbReference>
<evidence type="ECO:0000259" key="4">
    <source>
        <dbReference type="PROSITE" id="PS01124"/>
    </source>
</evidence>
<dbReference type="Proteomes" id="UP000584867">
    <property type="component" value="Unassembled WGS sequence"/>
</dbReference>
<dbReference type="SUPFAM" id="SSF46689">
    <property type="entry name" value="Homeodomain-like"/>
    <property type="match status" value="2"/>
</dbReference>
<dbReference type="InterPro" id="IPR050204">
    <property type="entry name" value="AraC_XylS_family_regulators"/>
</dbReference>
<dbReference type="SMART" id="SM00342">
    <property type="entry name" value="HTH_ARAC"/>
    <property type="match status" value="1"/>
</dbReference>
<reference evidence="5 6" key="1">
    <citation type="submission" date="2020-08" db="EMBL/GenBank/DDBJ databases">
        <title>Genomic Encyclopedia of Type Strains, Phase IV (KMG-V): Genome sequencing to study the core and pangenomes of soil and plant-associated prokaryotes.</title>
        <authorList>
            <person name="Whitman W."/>
        </authorList>
    </citation>
    <scope>NUCLEOTIDE SEQUENCE [LARGE SCALE GENOMIC DNA]</scope>
    <source>
        <strain evidence="5 6">X5P3</strain>
    </source>
</reference>
<dbReference type="Gene3D" id="1.10.10.60">
    <property type="entry name" value="Homeodomain-like"/>
    <property type="match status" value="2"/>
</dbReference>
<dbReference type="Pfam" id="PF12833">
    <property type="entry name" value="HTH_18"/>
    <property type="match status" value="1"/>
</dbReference>
<organism evidence="5 6">
    <name type="scientific">Granulicella mallensis</name>
    <dbReference type="NCBI Taxonomy" id="940614"/>
    <lineage>
        <taxon>Bacteria</taxon>
        <taxon>Pseudomonadati</taxon>
        <taxon>Acidobacteriota</taxon>
        <taxon>Terriglobia</taxon>
        <taxon>Terriglobales</taxon>
        <taxon>Acidobacteriaceae</taxon>
        <taxon>Granulicella</taxon>
    </lineage>
</organism>
<dbReference type="RefSeq" id="WP_184253129.1">
    <property type="nucleotide sequence ID" value="NZ_JACHIO010000003.1"/>
</dbReference>
<keyword evidence="1" id="KW-0805">Transcription regulation</keyword>
<name>A0A7W7ZMZ1_9BACT</name>
<dbReference type="EMBL" id="JACHIO010000003">
    <property type="protein sequence ID" value="MBB5062577.1"/>
    <property type="molecule type" value="Genomic_DNA"/>
</dbReference>
<gene>
    <name evidence="5" type="ORF">HDF15_000907</name>
</gene>
<evidence type="ECO:0000256" key="1">
    <source>
        <dbReference type="ARBA" id="ARBA00023015"/>
    </source>
</evidence>
<dbReference type="PROSITE" id="PS01124">
    <property type="entry name" value="HTH_ARAC_FAMILY_2"/>
    <property type="match status" value="1"/>
</dbReference>
<evidence type="ECO:0000256" key="2">
    <source>
        <dbReference type="ARBA" id="ARBA00023125"/>
    </source>
</evidence>
<sequence>MNMLDSSETRMNSLRDKDTNVTISEIAVGAGEWKTPASSQISLAITLKPTSAVQVKPTAQYPKNTPVGNISICRMNDARVFEFAEETAFGHITLNEDLFAPVLQDCGIKRVELMALDILEDATLLQMTTILLQQRRECFQAGALFLDSMVTALSSYLVNRYSATLPLKPTLTGGLAPSTLRRCIDFIQANLTESIRLDDLARESGMSPSHLIRSFRQSTGKSPYQYVLELRTKRAKSMMRDRRLGLTEIALSSGFANQHHLSRIFRRVVGVTPSRYRTNLLG</sequence>
<dbReference type="GO" id="GO:0003700">
    <property type="term" value="F:DNA-binding transcription factor activity"/>
    <property type="evidence" value="ECO:0007669"/>
    <property type="project" value="InterPro"/>
</dbReference>
<dbReference type="PRINTS" id="PR00032">
    <property type="entry name" value="HTHARAC"/>
</dbReference>
<dbReference type="AlphaFoldDB" id="A0A7W7ZMZ1"/>
<dbReference type="InterPro" id="IPR020449">
    <property type="entry name" value="Tscrpt_reg_AraC-type_HTH"/>
</dbReference>
<comment type="caution">
    <text evidence="5">The sequence shown here is derived from an EMBL/GenBank/DDBJ whole genome shotgun (WGS) entry which is preliminary data.</text>
</comment>
<accession>A0A7W7ZMZ1</accession>
<dbReference type="InterPro" id="IPR018060">
    <property type="entry name" value="HTH_AraC"/>
</dbReference>
<evidence type="ECO:0000313" key="6">
    <source>
        <dbReference type="Proteomes" id="UP000584867"/>
    </source>
</evidence>
<dbReference type="GO" id="GO:0043565">
    <property type="term" value="F:sequence-specific DNA binding"/>
    <property type="evidence" value="ECO:0007669"/>
    <property type="project" value="InterPro"/>
</dbReference>
<evidence type="ECO:0000256" key="3">
    <source>
        <dbReference type="ARBA" id="ARBA00023163"/>
    </source>
</evidence>
<dbReference type="PANTHER" id="PTHR46796">
    <property type="entry name" value="HTH-TYPE TRANSCRIPTIONAL ACTIVATOR RHAS-RELATED"/>
    <property type="match status" value="1"/>
</dbReference>
<keyword evidence="2" id="KW-0238">DNA-binding</keyword>
<keyword evidence="3" id="KW-0804">Transcription</keyword>
<feature type="domain" description="HTH araC/xylS-type" evidence="4">
    <location>
        <begin position="181"/>
        <end position="279"/>
    </location>
</feature>
<proteinExistence type="predicted"/>
<protein>
    <submittedName>
        <fullName evidence="5">AraC family transcriptional regulator</fullName>
    </submittedName>
</protein>
<evidence type="ECO:0000313" key="5">
    <source>
        <dbReference type="EMBL" id="MBB5062577.1"/>
    </source>
</evidence>